<dbReference type="Pfam" id="PF12616">
    <property type="entry name" value="DUF3775"/>
    <property type="match status" value="1"/>
</dbReference>
<proteinExistence type="predicted"/>
<dbReference type="RefSeq" id="WP_328985953.1">
    <property type="nucleotide sequence ID" value="NZ_CP121472.1"/>
</dbReference>
<reference evidence="1 2" key="1">
    <citation type="journal article" date="2023" name="Microorganisms">
        <title>Thiorhodovibrio frisius and Trv. litoralis spp. nov., Two Novel Members from a Clade of Fastidious Purple Sulfur Bacteria That Exhibit Unique Red-Shifted Light-Harvesting Capabilities.</title>
        <authorList>
            <person name="Methner A."/>
            <person name="Kuzyk S.B."/>
            <person name="Petersen J."/>
            <person name="Bauer S."/>
            <person name="Brinkmann H."/>
            <person name="Sichau K."/>
            <person name="Wanner G."/>
            <person name="Wolf J."/>
            <person name="Neumann-Schaal M."/>
            <person name="Henke P."/>
            <person name="Tank M."/>
            <person name="Sproer C."/>
            <person name="Bunk B."/>
            <person name="Overmann J."/>
        </authorList>
    </citation>
    <scope>NUCLEOTIDE SEQUENCE [LARGE SCALE GENOMIC DNA]</scope>
    <source>
        <strain evidence="1 2">DSM 6702</strain>
    </source>
</reference>
<evidence type="ECO:0000313" key="2">
    <source>
        <dbReference type="Proteomes" id="UP001432180"/>
    </source>
</evidence>
<sequence length="129" mass="14627">MRLHIRLETLCCIIALAREFQAKEEVVIPDSPAAPTEDWALQILADHSEDYSLNQLRQSIAEMGERQRAELVALMWLGRGDYSIDEWEECVDQALGDFSLRACEYILGHPMISDHLEEGLIAHGLSCDE</sequence>
<dbReference type="Proteomes" id="UP001432180">
    <property type="component" value="Chromosome"/>
</dbReference>
<gene>
    <name evidence="1" type="ORF">Thiowin_00272</name>
</gene>
<evidence type="ECO:0008006" key="3">
    <source>
        <dbReference type="Google" id="ProtNLM"/>
    </source>
</evidence>
<organism evidence="1 2">
    <name type="scientific">Thiorhodovibrio winogradskyi</name>
    <dbReference type="NCBI Taxonomy" id="77007"/>
    <lineage>
        <taxon>Bacteria</taxon>
        <taxon>Pseudomonadati</taxon>
        <taxon>Pseudomonadota</taxon>
        <taxon>Gammaproteobacteria</taxon>
        <taxon>Chromatiales</taxon>
        <taxon>Chromatiaceae</taxon>
        <taxon>Thiorhodovibrio</taxon>
    </lineage>
</organism>
<dbReference type="InterPro" id="IPR022254">
    <property type="entry name" value="DUF3775"/>
</dbReference>
<protein>
    <recommendedName>
        <fullName evidence="3">DUF3775 domain-containing protein</fullName>
    </recommendedName>
</protein>
<name>A0ABZ0S4Z3_9GAMM</name>
<evidence type="ECO:0000313" key="1">
    <source>
        <dbReference type="EMBL" id="WPL15376.1"/>
    </source>
</evidence>
<keyword evidence="2" id="KW-1185">Reference proteome</keyword>
<dbReference type="EMBL" id="CP121472">
    <property type="protein sequence ID" value="WPL15376.1"/>
    <property type="molecule type" value="Genomic_DNA"/>
</dbReference>
<accession>A0ABZ0S4Z3</accession>